<dbReference type="Proteomes" id="UP001195769">
    <property type="component" value="Unassembled WGS sequence"/>
</dbReference>
<dbReference type="AlphaFoldDB" id="A0AAD4HFZ4"/>
<comment type="caution">
    <text evidence="2">The sequence shown here is derived from an EMBL/GenBank/DDBJ whole genome shotgun (WGS) entry which is preliminary data.</text>
</comment>
<protein>
    <submittedName>
        <fullName evidence="2">Uncharacterized protein</fullName>
    </submittedName>
</protein>
<sequence length="284" mass="32536">MGIAINSLTIPEDFDVFLPIHMAHMVDAPATSDLPNGKYRLGIPDLVLMLQTRDDNILPLWPFEVSVSETSESAVERLQTYGDRNENVIAATHISIVEGQKHIPPTYEWGLQKELDQRGVQLKDLACSEDGRVTSFSHTWFHPTTVTITTWIRSPNKRLDLNIHHGAYYATAVLYPCRDDQGLEKVQRIFRRTLERVRDKVVSHLQTEHAQDQVLLSSLEVVRNWSPPSQLLDWKQCHRKLQGATKQTGFDRYRSWHSKFLKRVADEEEESVPSTGTSKRAKRG</sequence>
<dbReference type="GeneID" id="64662240"/>
<accession>A0AAD4HFZ4</accession>
<evidence type="ECO:0000313" key="2">
    <source>
        <dbReference type="EMBL" id="KAG1895168.1"/>
    </source>
</evidence>
<keyword evidence="3" id="KW-1185">Reference proteome</keyword>
<name>A0AAD4HFZ4_9AGAM</name>
<reference evidence="2" key="1">
    <citation type="journal article" date="2020" name="New Phytol.">
        <title>Comparative genomics reveals dynamic genome evolution in host specialist ectomycorrhizal fungi.</title>
        <authorList>
            <person name="Lofgren L.A."/>
            <person name="Nguyen N.H."/>
            <person name="Vilgalys R."/>
            <person name="Ruytinx J."/>
            <person name="Liao H.L."/>
            <person name="Branco S."/>
            <person name="Kuo A."/>
            <person name="LaButti K."/>
            <person name="Lipzen A."/>
            <person name="Andreopoulos W."/>
            <person name="Pangilinan J."/>
            <person name="Riley R."/>
            <person name="Hundley H."/>
            <person name="Na H."/>
            <person name="Barry K."/>
            <person name="Grigoriev I.V."/>
            <person name="Stajich J.E."/>
            <person name="Kennedy P.G."/>
        </authorList>
    </citation>
    <scope>NUCLEOTIDE SEQUENCE</scope>
    <source>
        <strain evidence="2">FC203</strain>
    </source>
</reference>
<organism evidence="2 3">
    <name type="scientific">Suillus fuscotomentosus</name>
    <dbReference type="NCBI Taxonomy" id="1912939"/>
    <lineage>
        <taxon>Eukaryota</taxon>
        <taxon>Fungi</taxon>
        <taxon>Dikarya</taxon>
        <taxon>Basidiomycota</taxon>
        <taxon>Agaricomycotina</taxon>
        <taxon>Agaricomycetes</taxon>
        <taxon>Agaricomycetidae</taxon>
        <taxon>Boletales</taxon>
        <taxon>Suillineae</taxon>
        <taxon>Suillaceae</taxon>
        <taxon>Suillus</taxon>
    </lineage>
</organism>
<dbReference type="RefSeq" id="XP_041220744.1">
    <property type="nucleotide sequence ID" value="XM_041367942.1"/>
</dbReference>
<dbReference type="EMBL" id="JABBWK010000070">
    <property type="protein sequence ID" value="KAG1895168.1"/>
    <property type="molecule type" value="Genomic_DNA"/>
</dbReference>
<evidence type="ECO:0000313" key="3">
    <source>
        <dbReference type="Proteomes" id="UP001195769"/>
    </source>
</evidence>
<feature type="region of interest" description="Disordered" evidence="1">
    <location>
        <begin position="264"/>
        <end position="284"/>
    </location>
</feature>
<proteinExistence type="predicted"/>
<gene>
    <name evidence="2" type="ORF">F5891DRAFT_1194525</name>
</gene>
<evidence type="ECO:0000256" key="1">
    <source>
        <dbReference type="SAM" id="MobiDB-lite"/>
    </source>
</evidence>